<evidence type="ECO:0000256" key="1">
    <source>
        <dbReference type="SAM" id="Phobius"/>
    </source>
</evidence>
<evidence type="ECO:0000313" key="2">
    <source>
        <dbReference type="EMBL" id="KAJ8433640.1"/>
    </source>
</evidence>
<name>A0A9Q1JYV0_9CARY</name>
<dbReference type="AlphaFoldDB" id="A0A9Q1JYV0"/>
<keyword evidence="3" id="KW-1185">Reference proteome</keyword>
<reference evidence="2" key="1">
    <citation type="submission" date="2022-04" db="EMBL/GenBank/DDBJ databases">
        <title>Carnegiea gigantea Genome sequencing and assembly v2.</title>
        <authorList>
            <person name="Copetti D."/>
            <person name="Sanderson M.J."/>
            <person name="Burquez A."/>
            <person name="Wojciechowski M.F."/>
        </authorList>
    </citation>
    <scope>NUCLEOTIDE SEQUENCE</scope>
    <source>
        <strain evidence="2">SGP5-SGP5p</strain>
        <tissue evidence="2">Aerial part</tissue>
    </source>
</reference>
<dbReference type="EMBL" id="JAKOGI010000525">
    <property type="protein sequence ID" value="KAJ8433640.1"/>
    <property type="molecule type" value="Genomic_DNA"/>
</dbReference>
<dbReference type="OrthoDB" id="2009712at2759"/>
<keyword evidence="1" id="KW-0472">Membrane</keyword>
<comment type="caution">
    <text evidence="2">The sequence shown here is derived from an EMBL/GenBank/DDBJ whole genome shotgun (WGS) entry which is preliminary data.</text>
</comment>
<accession>A0A9Q1JYV0</accession>
<organism evidence="2 3">
    <name type="scientific">Carnegiea gigantea</name>
    <dbReference type="NCBI Taxonomy" id="171969"/>
    <lineage>
        <taxon>Eukaryota</taxon>
        <taxon>Viridiplantae</taxon>
        <taxon>Streptophyta</taxon>
        <taxon>Embryophyta</taxon>
        <taxon>Tracheophyta</taxon>
        <taxon>Spermatophyta</taxon>
        <taxon>Magnoliopsida</taxon>
        <taxon>eudicotyledons</taxon>
        <taxon>Gunneridae</taxon>
        <taxon>Pentapetalae</taxon>
        <taxon>Caryophyllales</taxon>
        <taxon>Cactineae</taxon>
        <taxon>Cactaceae</taxon>
        <taxon>Cactoideae</taxon>
        <taxon>Echinocereeae</taxon>
        <taxon>Carnegiea</taxon>
    </lineage>
</organism>
<protein>
    <submittedName>
        <fullName evidence="2">Uncharacterized protein</fullName>
    </submittedName>
</protein>
<keyword evidence="1" id="KW-0812">Transmembrane</keyword>
<proteinExistence type="predicted"/>
<evidence type="ECO:0000313" key="3">
    <source>
        <dbReference type="Proteomes" id="UP001153076"/>
    </source>
</evidence>
<gene>
    <name evidence="2" type="ORF">Cgig2_026820</name>
</gene>
<dbReference type="Proteomes" id="UP001153076">
    <property type="component" value="Unassembled WGS sequence"/>
</dbReference>
<feature type="transmembrane region" description="Helical" evidence="1">
    <location>
        <begin position="12"/>
        <end position="33"/>
    </location>
</feature>
<keyword evidence="1" id="KW-1133">Transmembrane helix</keyword>
<sequence length="205" mass="23315">MSNPDYPGKANTIFLIHYIVIVQMTFPLLFAMLDCLGANVPYPQARHIFRDGRYLSLRASSYREDSRNGRDSIRSAALPVRVGAELILEPYYPNRFAHQFGFDQGVPSNLLGFIRALRQQRSVMNLAQAHADLQRRDTRAKEFLASRARVFQSLSALCSMIDIYNLSTIEICWLSSKIEEIFGVVETAIKIKDLVDIDRIKALSD</sequence>